<reference evidence="2 3" key="2">
    <citation type="submission" date="2018-11" db="EMBL/GenBank/DDBJ databases">
        <authorList>
            <consortium name="Pathogen Informatics"/>
        </authorList>
    </citation>
    <scope>NUCLEOTIDE SEQUENCE [LARGE SCALE GENOMIC DNA]</scope>
</reference>
<feature type="compositionally biased region" description="Acidic residues" evidence="1">
    <location>
        <begin position="242"/>
        <end position="259"/>
    </location>
</feature>
<feature type="compositionally biased region" description="Basic and acidic residues" evidence="1">
    <location>
        <begin position="56"/>
        <end position="69"/>
    </location>
</feature>
<protein>
    <submittedName>
        <fullName evidence="2 4">Uncharacterized protein</fullName>
    </submittedName>
</protein>
<sequence>MSLPRIPSDCTLQVPSWDDEIERNFDYNNDLERDNEQPNAAASGSSLEPIIVPPGFDDRDRRRNVDEVHQSQSNSSLAYLDQLPNSVSEPGPSSSATAAHQQLYAPLSMLGASNSSSLSYSDSFGPSVPPLATAATVSFSPSLPEEETRRLHESSLLPPPEPGESEQASNRCQFRRTLGPAMPDLLPTVAHSGPSDDEGDRQEFYGPAIPIDLLNGPSTSSRRDFDVEMPVDDEGCSRDNTDDGEEKEEVDEVFGEPDI</sequence>
<keyword evidence="3" id="KW-1185">Reference proteome</keyword>
<accession>A0A183E1D8</accession>
<evidence type="ECO:0000256" key="1">
    <source>
        <dbReference type="SAM" id="MobiDB-lite"/>
    </source>
</evidence>
<dbReference type="AlphaFoldDB" id="A0A183E1D8"/>
<evidence type="ECO:0000313" key="2">
    <source>
        <dbReference type="EMBL" id="VDN24758.1"/>
    </source>
</evidence>
<feature type="compositionally biased region" description="Low complexity" evidence="1">
    <location>
        <begin position="112"/>
        <end position="126"/>
    </location>
</feature>
<dbReference type="OrthoDB" id="73491at2759"/>
<name>A0A183E1D8_9BILA</name>
<feature type="compositionally biased region" description="Basic and acidic residues" evidence="1">
    <location>
        <begin position="27"/>
        <end position="36"/>
    </location>
</feature>
<feature type="compositionally biased region" description="Polar residues" evidence="1">
    <location>
        <begin position="37"/>
        <end position="46"/>
    </location>
</feature>
<evidence type="ECO:0000313" key="4">
    <source>
        <dbReference type="WBParaSite" id="GPUH_0001479801-mRNA-1"/>
    </source>
</evidence>
<dbReference type="Proteomes" id="UP000271098">
    <property type="component" value="Unassembled WGS sequence"/>
</dbReference>
<dbReference type="WBParaSite" id="GPUH_0001479801-mRNA-1">
    <property type="protein sequence ID" value="GPUH_0001479801-mRNA-1"/>
    <property type="gene ID" value="GPUH_0001479801"/>
</dbReference>
<feature type="compositionally biased region" description="Polar residues" evidence="1">
    <location>
        <begin position="70"/>
        <end position="99"/>
    </location>
</feature>
<dbReference type="EMBL" id="UYRT01081641">
    <property type="protein sequence ID" value="VDN24758.1"/>
    <property type="molecule type" value="Genomic_DNA"/>
</dbReference>
<proteinExistence type="predicted"/>
<feature type="region of interest" description="Disordered" evidence="1">
    <location>
        <begin position="112"/>
        <end position="259"/>
    </location>
</feature>
<evidence type="ECO:0000313" key="3">
    <source>
        <dbReference type="Proteomes" id="UP000271098"/>
    </source>
</evidence>
<organism evidence="4">
    <name type="scientific">Gongylonema pulchrum</name>
    <dbReference type="NCBI Taxonomy" id="637853"/>
    <lineage>
        <taxon>Eukaryota</taxon>
        <taxon>Metazoa</taxon>
        <taxon>Ecdysozoa</taxon>
        <taxon>Nematoda</taxon>
        <taxon>Chromadorea</taxon>
        <taxon>Rhabditida</taxon>
        <taxon>Spirurina</taxon>
        <taxon>Spiruromorpha</taxon>
        <taxon>Spiruroidea</taxon>
        <taxon>Gongylonematidae</taxon>
        <taxon>Gongylonema</taxon>
    </lineage>
</organism>
<reference evidence="4" key="1">
    <citation type="submission" date="2016-06" db="UniProtKB">
        <authorList>
            <consortium name="WormBaseParasite"/>
        </authorList>
    </citation>
    <scope>IDENTIFICATION</scope>
</reference>
<gene>
    <name evidence="2" type="ORF">GPUH_LOCUS14779</name>
</gene>
<feature type="region of interest" description="Disordered" evidence="1">
    <location>
        <begin position="27"/>
        <end position="99"/>
    </location>
</feature>